<dbReference type="PANTHER" id="PTHR34846:SF11">
    <property type="entry name" value="4-CARBOXYMUCONOLACTONE DECARBOXYLASE FAMILY PROTEIN (AFU_ORTHOLOGUE AFUA_6G11590)"/>
    <property type="match status" value="1"/>
</dbReference>
<dbReference type="PANTHER" id="PTHR34846">
    <property type="entry name" value="4-CARBOXYMUCONOLACTONE DECARBOXYLASE FAMILY PROTEIN (AFU_ORTHOLOGUE AFUA_6G11590)"/>
    <property type="match status" value="1"/>
</dbReference>
<proteinExistence type="predicted"/>
<evidence type="ECO:0000313" key="1">
    <source>
        <dbReference type="EMBL" id="OQO00049.1"/>
    </source>
</evidence>
<dbReference type="OrthoDB" id="2567457at2759"/>
<comment type="caution">
    <text evidence="1">The sequence shown here is derived from an EMBL/GenBank/DDBJ whole genome shotgun (WGS) entry which is preliminary data.</text>
</comment>
<name>A0A1V8SLP9_9PEZI</name>
<protein>
    <recommendedName>
        <fullName evidence="3">Carboxymuconolactone decarboxylase-like domain-containing protein</fullName>
    </recommendedName>
</protein>
<dbReference type="AlphaFoldDB" id="A0A1V8SLP9"/>
<evidence type="ECO:0008006" key="3">
    <source>
        <dbReference type="Google" id="ProtNLM"/>
    </source>
</evidence>
<dbReference type="Proteomes" id="UP000192596">
    <property type="component" value="Unassembled WGS sequence"/>
</dbReference>
<dbReference type="STRING" id="1507870.A0A1V8SLP9"/>
<dbReference type="Gene3D" id="1.20.1290.10">
    <property type="entry name" value="AhpD-like"/>
    <property type="match status" value="1"/>
</dbReference>
<evidence type="ECO:0000313" key="2">
    <source>
        <dbReference type="Proteomes" id="UP000192596"/>
    </source>
</evidence>
<sequence>MSRFPPLPRDKLQPDQLETHDEQTAIAQRAFGSNGDLFQWIDHDGALLGPFPFALSSPEAGGAMIKQALLLGKLPLPADAKEVAILVCGVKFGAAYELYAHSAVAAKAGLSETQIGQIKASSKPEGMNEECSVAYDVAEYLANEKGALPGHLYDRSVSVLGREGTIALIHYVGCYAYVCIVLNAADAPAP</sequence>
<dbReference type="InterPro" id="IPR029032">
    <property type="entry name" value="AhpD-like"/>
</dbReference>
<dbReference type="EMBL" id="NAJO01000037">
    <property type="protein sequence ID" value="OQO00049.1"/>
    <property type="molecule type" value="Genomic_DNA"/>
</dbReference>
<gene>
    <name evidence="1" type="ORF">B0A48_14252</name>
</gene>
<accession>A0A1V8SLP9</accession>
<dbReference type="SUPFAM" id="SSF69118">
    <property type="entry name" value="AhpD-like"/>
    <property type="match status" value="1"/>
</dbReference>
<organism evidence="1 2">
    <name type="scientific">Cryoendolithus antarcticus</name>
    <dbReference type="NCBI Taxonomy" id="1507870"/>
    <lineage>
        <taxon>Eukaryota</taxon>
        <taxon>Fungi</taxon>
        <taxon>Dikarya</taxon>
        <taxon>Ascomycota</taxon>
        <taxon>Pezizomycotina</taxon>
        <taxon>Dothideomycetes</taxon>
        <taxon>Dothideomycetidae</taxon>
        <taxon>Cladosporiales</taxon>
        <taxon>Cladosporiaceae</taxon>
        <taxon>Cryoendolithus</taxon>
    </lineage>
</organism>
<keyword evidence="2" id="KW-1185">Reference proteome</keyword>
<reference evidence="2" key="1">
    <citation type="submission" date="2017-03" db="EMBL/GenBank/DDBJ databases">
        <title>Genomes of endolithic fungi from Antarctica.</title>
        <authorList>
            <person name="Coleine C."/>
            <person name="Masonjones S."/>
            <person name="Stajich J.E."/>
        </authorList>
    </citation>
    <scope>NUCLEOTIDE SEQUENCE [LARGE SCALE GENOMIC DNA]</scope>
    <source>
        <strain evidence="2">CCFEE 5527</strain>
    </source>
</reference>
<dbReference type="InParanoid" id="A0A1V8SLP9"/>